<feature type="transmembrane region" description="Helical" evidence="2">
    <location>
        <begin position="619"/>
        <end position="640"/>
    </location>
</feature>
<evidence type="ECO:0008006" key="5">
    <source>
        <dbReference type="Google" id="ProtNLM"/>
    </source>
</evidence>
<keyword evidence="2" id="KW-0812">Transmembrane</keyword>
<sequence length="643" mass="71973">MSIYSKLINRTQQSNQIKNNQSNQNDSENDDNLEEEKEEEEIDPELKSLITRVLRRRKIFKFITSATPIITLLLIIAGFVSALILPTHLLSRGTYISENAIQPGQVNTYWGWSQVHKADKYADQVDLWRTLPSKQRAEEMRQAFESMGLPSQTQTYSFTHPHASTSIVNGTNVHATLHAPRTDGAEAIVLMASWLTRKPGSDVKGGDVNVRGVASVLALADYLLTWLQAYHDLPQSNLQTERMKGRSGPIWAALSIDYPFHSFSHIGIFYEGINGQLPNLDLINTASNIIRWTGSCPVTIHDGVDQLSTSNRRSKFINDYILASQTILRQIQYGLLGSPSGPEGLFTPYRIDSIGLFAVPAEGPHGFHTIGKVLESTLRSLNNLLERFHQSFFLYLMMGEKRFVSVGNYLFVPVLMGIGITLLSFSLWGELDFKDQKKEEIKEEEKIEKKIGSVDEVMGKNDKQEGSLVWCIKIITVSHLIGAGCFWRLVRSVEPTKVYESPKLWLVVGLWISLPIAIVTLDSRSIKSIKMLESMILLLVGCLISVVSVLNFALGVGLGILFGPSLGLIPIILRKRSVRLSRGISLVWLIGFGFLWIGFIDLKSLMFNDQCLGNWFLGFWLVIVLPLVLDWFVVGLSGLVHGS</sequence>
<dbReference type="Pfam" id="PF04114">
    <property type="entry name" value="Gaa1"/>
    <property type="match status" value="1"/>
</dbReference>
<evidence type="ECO:0000256" key="1">
    <source>
        <dbReference type="SAM" id="MobiDB-lite"/>
    </source>
</evidence>
<keyword evidence="2" id="KW-1133">Transmembrane helix</keyword>
<dbReference type="GO" id="GO:0042765">
    <property type="term" value="C:GPI-anchor transamidase complex"/>
    <property type="evidence" value="ECO:0007669"/>
    <property type="project" value="InterPro"/>
</dbReference>
<dbReference type="FunCoup" id="F4RWS7">
    <property type="interactions" value="257"/>
</dbReference>
<dbReference type="KEGG" id="mlr:MELLADRAFT_90402"/>
<feature type="transmembrane region" description="Helical" evidence="2">
    <location>
        <begin position="502"/>
        <end position="520"/>
    </location>
</feature>
<organism evidence="4">
    <name type="scientific">Melampsora larici-populina (strain 98AG31 / pathotype 3-4-7)</name>
    <name type="common">Poplar leaf rust fungus</name>
    <dbReference type="NCBI Taxonomy" id="747676"/>
    <lineage>
        <taxon>Eukaryota</taxon>
        <taxon>Fungi</taxon>
        <taxon>Dikarya</taxon>
        <taxon>Basidiomycota</taxon>
        <taxon>Pucciniomycotina</taxon>
        <taxon>Pucciniomycetes</taxon>
        <taxon>Pucciniales</taxon>
        <taxon>Melampsoraceae</taxon>
        <taxon>Melampsora</taxon>
    </lineage>
</organism>
<dbReference type="Gene3D" id="3.40.630.10">
    <property type="entry name" value="Zn peptidases"/>
    <property type="match status" value="1"/>
</dbReference>
<feature type="compositionally biased region" description="Low complexity" evidence="1">
    <location>
        <begin position="14"/>
        <end position="26"/>
    </location>
</feature>
<feature type="transmembrane region" description="Helical" evidence="2">
    <location>
        <begin position="406"/>
        <end position="428"/>
    </location>
</feature>
<feature type="compositionally biased region" description="Acidic residues" evidence="1">
    <location>
        <begin position="27"/>
        <end position="41"/>
    </location>
</feature>
<dbReference type="RefSeq" id="XP_007413634.1">
    <property type="nucleotide sequence ID" value="XM_007413572.1"/>
</dbReference>
<dbReference type="PANTHER" id="PTHR13304">
    <property type="entry name" value="GLYCOSYLPHOSPHATIDYLINOSITOL ANCHOR ATTACHMENT 1 PROTEIN"/>
    <property type="match status" value="1"/>
</dbReference>
<dbReference type="Proteomes" id="UP000001072">
    <property type="component" value="Unassembled WGS sequence"/>
</dbReference>
<evidence type="ECO:0000313" key="3">
    <source>
        <dbReference type="EMBL" id="EGG03174.1"/>
    </source>
</evidence>
<evidence type="ECO:0000256" key="2">
    <source>
        <dbReference type="SAM" id="Phobius"/>
    </source>
</evidence>
<dbReference type="EMBL" id="GL883126">
    <property type="protein sequence ID" value="EGG03174.1"/>
    <property type="molecule type" value="Genomic_DNA"/>
</dbReference>
<dbReference type="InParanoid" id="F4RWS7"/>
<protein>
    <recommendedName>
        <fullName evidence="5">Gaa1-domain-containing protein</fullName>
    </recommendedName>
</protein>
<dbReference type="eggNOG" id="KOG3566">
    <property type="taxonomic scope" value="Eukaryota"/>
</dbReference>
<dbReference type="PANTHER" id="PTHR13304:SF0">
    <property type="entry name" value="GLYCOSYLPHOSPHATIDYLINOSITOL ANCHOR ATTACHMENT 1 PROTEIN"/>
    <property type="match status" value="1"/>
</dbReference>
<feature type="transmembrane region" description="Helical" evidence="2">
    <location>
        <begin position="580"/>
        <end position="599"/>
    </location>
</feature>
<dbReference type="GO" id="GO:0016255">
    <property type="term" value="P:attachment of GPI anchor to protein"/>
    <property type="evidence" value="ECO:0007669"/>
    <property type="project" value="TreeGrafter"/>
</dbReference>
<dbReference type="GeneID" id="18935552"/>
<dbReference type="InterPro" id="IPR007246">
    <property type="entry name" value="Gaa1"/>
</dbReference>
<dbReference type="STRING" id="747676.F4RWS7"/>
<evidence type="ECO:0000313" key="4">
    <source>
        <dbReference type="Proteomes" id="UP000001072"/>
    </source>
</evidence>
<dbReference type="AlphaFoldDB" id="F4RWS7"/>
<feature type="transmembrane region" description="Helical" evidence="2">
    <location>
        <begin position="468"/>
        <end position="490"/>
    </location>
</feature>
<feature type="transmembrane region" description="Helical" evidence="2">
    <location>
        <begin position="62"/>
        <end position="85"/>
    </location>
</feature>
<feature type="region of interest" description="Disordered" evidence="1">
    <location>
        <begin position="14"/>
        <end position="41"/>
    </location>
</feature>
<feature type="transmembrane region" description="Helical" evidence="2">
    <location>
        <begin position="532"/>
        <end position="550"/>
    </location>
</feature>
<reference evidence="4" key="1">
    <citation type="journal article" date="2011" name="Proc. Natl. Acad. Sci. U.S.A.">
        <title>Obligate biotrophy features unraveled by the genomic analysis of rust fungi.</title>
        <authorList>
            <person name="Duplessis S."/>
            <person name="Cuomo C.A."/>
            <person name="Lin Y.-C."/>
            <person name="Aerts A."/>
            <person name="Tisserant E."/>
            <person name="Veneault-Fourrey C."/>
            <person name="Joly D.L."/>
            <person name="Hacquard S."/>
            <person name="Amselem J."/>
            <person name="Cantarel B.L."/>
            <person name="Chiu R."/>
            <person name="Coutinho P.M."/>
            <person name="Feau N."/>
            <person name="Field M."/>
            <person name="Frey P."/>
            <person name="Gelhaye E."/>
            <person name="Goldberg J."/>
            <person name="Grabherr M.G."/>
            <person name="Kodira C.D."/>
            <person name="Kohler A."/>
            <person name="Kuees U."/>
            <person name="Lindquist E.A."/>
            <person name="Lucas S.M."/>
            <person name="Mago R."/>
            <person name="Mauceli E."/>
            <person name="Morin E."/>
            <person name="Murat C."/>
            <person name="Pangilinan J.L."/>
            <person name="Park R."/>
            <person name="Pearson M."/>
            <person name="Quesneville H."/>
            <person name="Rouhier N."/>
            <person name="Sakthikumar S."/>
            <person name="Salamov A.A."/>
            <person name="Schmutz J."/>
            <person name="Selles B."/>
            <person name="Shapiro H."/>
            <person name="Tanguay P."/>
            <person name="Tuskan G.A."/>
            <person name="Henrissat B."/>
            <person name="Van de Peer Y."/>
            <person name="Rouze P."/>
            <person name="Ellis J.G."/>
            <person name="Dodds P.N."/>
            <person name="Schein J.E."/>
            <person name="Zhong S."/>
            <person name="Hamelin R.C."/>
            <person name="Grigoriev I.V."/>
            <person name="Szabo L.J."/>
            <person name="Martin F."/>
        </authorList>
    </citation>
    <scope>NUCLEOTIDE SEQUENCE [LARGE SCALE GENOMIC DNA]</scope>
    <source>
        <strain evidence="4">98AG31 / pathotype 3-4-7</strain>
    </source>
</reference>
<dbReference type="OrthoDB" id="445301at2759"/>
<proteinExistence type="predicted"/>
<gene>
    <name evidence="3" type="ORF">MELLADRAFT_90402</name>
</gene>
<dbReference type="HOGENOM" id="CLU_007442_0_0_1"/>
<dbReference type="VEuPathDB" id="FungiDB:MELLADRAFT_90402"/>
<keyword evidence="4" id="KW-1185">Reference proteome</keyword>
<keyword evidence="2" id="KW-0472">Membrane</keyword>
<accession>F4RWS7</accession>
<name>F4RWS7_MELLP</name>